<dbReference type="Proteomes" id="UP000307169">
    <property type="component" value="Unassembled WGS sequence"/>
</dbReference>
<dbReference type="EMBL" id="SPRX01000050">
    <property type="protein sequence ID" value="TIC63303.1"/>
    <property type="molecule type" value="Genomic_DNA"/>
</dbReference>
<sequence>MKQFNVLLILLILIEFTQCLHFYMESNDRRCFLEEVPADTLVSARSLLIKRKGKYKAEEYDQDKREWVTANSLGVLIQVEETEEKHPVVNSKGPSIGSFTFTSHLAGDHTVCLSTNSSNVSWYKGKPTLRIHLDIAIGAVKHDESADLNHLQTLTNRVRDLNAKLNDVRKEQEFQREREVEFRDISDSTNKRTITWSIIQMIVVAAACYWQSSHLRNFFNEKKLR</sequence>
<evidence type="ECO:0000313" key="11">
    <source>
        <dbReference type="EMBL" id="TIB97061.1"/>
    </source>
</evidence>
<dbReference type="GO" id="GO:0016020">
    <property type="term" value="C:membrane"/>
    <property type="evidence" value="ECO:0007669"/>
    <property type="project" value="UniProtKB-SubCell"/>
</dbReference>
<comment type="similarity">
    <text evidence="2 7">Belongs to the EMP24/GP25L family.</text>
</comment>
<evidence type="ECO:0000256" key="4">
    <source>
        <dbReference type="ARBA" id="ARBA00022729"/>
    </source>
</evidence>
<evidence type="ECO:0000256" key="3">
    <source>
        <dbReference type="ARBA" id="ARBA00022692"/>
    </source>
</evidence>
<accession>A0A4V4N310</accession>
<evidence type="ECO:0000313" key="16">
    <source>
        <dbReference type="Proteomes" id="UP000310708"/>
    </source>
</evidence>
<evidence type="ECO:0000259" key="10">
    <source>
        <dbReference type="PROSITE" id="PS50866"/>
    </source>
</evidence>
<comment type="caution">
    <text evidence="13">The sequence shown here is derived from an EMBL/GenBank/DDBJ whole genome shotgun (WGS) entry which is preliminary data.</text>
</comment>
<dbReference type="InterPro" id="IPR009038">
    <property type="entry name" value="GOLD_dom"/>
</dbReference>
<evidence type="ECO:0000256" key="7">
    <source>
        <dbReference type="RuleBase" id="RU003827"/>
    </source>
</evidence>
<gene>
    <name evidence="13" type="ORF">E3Q01_03426</name>
    <name evidence="12" type="ORF">E3Q10_03528</name>
    <name evidence="11" type="ORF">E3Q17_03563</name>
</gene>
<proteinExistence type="inferred from homology"/>
<reference evidence="14 15" key="1">
    <citation type="submission" date="2019-03" db="EMBL/GenBank/DDBJ databases">
        <title>Sequencing 25 genomes of Wallemia mellicola.</title>
        <authorList>
            <person name="Gostincar C."/>
        </authorList>
    </citation>
    <scope>NUCLEOTIDE SEQUENCE [LARGE SCALE GENOMIC DNA]</scope>
    <source>
        <strain evidence="11 15">EXF-1262</strain>
        <strain evidence="13 16">EXF-757</strain>
        <strain evidence="12 14">EXF-8738</strain>
    </source>
</reference>
<keyword evidence="3 7" id="KW-0812">Transmembrane</keyword>
<evidence type="ECO:0000256" key="9">
    <source>
        <dbReference type="SAM" id="SignalP"/>
    </source>
</evidence>
<dbReference type="Proteomes" id="UP000310708">
    <property type="component" value="Unassembled WGS sequence"/>
</dbReference>
<evidence type="ECO:0000313" key="12">
    <source>
        <dbReference type="EMBL" id="TIC27808.1"/>
    </source>
</evidence>
<dbReference type="Pfam" id="PF01105">
    <property type="entry name" value="EMP24_GP25L"/>
    <property type="match status" value="1"/>
</dbReference>
<feature type="signal peptide" evidence="9">
    <location>
        <begin position="1"/>
        <end position="19"/>
    </location>
</feature>
<feature type="domain" description="GOLD" evidence="10">
    <location>
        <begin position="29"/>
        <end position="137"/>
    </location>
</feature>
<dbReference type="Proteomes" id="UP000305647">
    <property type="component" value="Unassembled WGS sequence"/>
</dbReference>
<evidence type="ECO:0000313" key="14">
    <source>
        <dbReference type="Proteomes" id="UP000305647"/>
    </source>
</evidence>
<dbReference type="SMART" id="SM01190">
    <property type="entry name" value="EMP24_GP25L"/>
    <property type="match status" value="1"/>
</dbReference>
<keyword evidence="5" id="KW-1133">Transmembrane helix</keyword>
<dbReference type="PROSITE" id="PS50866">
    <property type="entry name" value="GOLD"/>
    <property type="match status" value="1"/>
</dbReference>
<evidence type="ECO:0000256" key="8">
    <source>
        <dbReference type="SAM" id="Coils"/>
    </source>
</evidence>
<keyword evidence="4 9" id="KW-0732">Signal</keyword>
<dbReference type="PANTHER" id="PTHR22811">
    <property type="entry name" value="TRANSMEMBRANE EMP24 DOMAIN-CONTAINING PROTEIN"/>
    <property type="match status" value="1"/>
</dbReference>
<feature type="coiled-coil region" evidence="8">
    <location>
        <begin position="151"/>
        <end position="178"/>
    </location>
</feature>
<dbReference type="EMBL" id="SPRO01000050">
    <property type="protein sequence ID" value="TIC27808.1"/>
    <property type="molecule type" value="Genomic_DNA"/>
</dbReference>
<organism evidence="13 16">
    <name type="scientific">Wallemia mellicola</name>
    <dbReference type="NCBI Taxonomy" id="1708541"/>
    <lineage>
        <taxon>Eukaryota</taxon>
        <taxon>Fungi</taxon>
        <taxon>Dikarya</taxon>
        <taxon>Basidiomycota</taxon>
        <taxon>Wallemiomycotina</taxon>
        <taxon>Wallemiomycetes</taxon>
        <taxon>Wallemiales</taxon>
        <taxon>Wallemiaceae</taxon>
        <taxon>Wallemia</taxon>
    </lineage>
</organism>
<evidence type="ECO:0000256" key="6">
    <source>
        <dbReference type="ARBA" id="ARBA00023136"/>
    </source>
</evidence>
<dbReference type="EMBL" id="SPRH01000053">
    <property type="protein sequence ID" value="TIB97061.1"/>
    <property type="molecule type" value="Genomic_DNA"/>
</dbReference>
<evidence type="ECO:0000313" key="13">
    <source>
        <dbReference type="EMBL" id="TIC63303.1"/>
    </source>
</evidence>
<evidence type="ECO:0000313" key="15">
    <source>
        <dbReference type="Proteomes" id="UP000307169"/>
    </source>
</evidence>
<comment type="subcellular location">
    <subcellularLocation>
        <location evidence="1 7">Membrane</location>
        <topology evidence="1 7">Single-pass type I membrane protein</topology>
    </subcellularLocation>
</comment>
<evidence type="ECO:0000256" key="1">
    <source>
        <dbReference type="ARBA" id="ARBA00004479"/>
    </source>
</evidence>
<dbReference type="AlphaFoldDB" id="A0A4V4N310"/>
<keyword evidence="8" id="KW-0175">Coiled coil</keyword>
<evidence type="ECO:0000256" key="5">
    <source>
        <dbReference type="ARBA" id="ARBA00022989"/>
    </source>
</evidence>
<protein>
    <recommendedName>
        <fullName evidence="10">GOLD domain-containing protein</fullName>
    </recommendedName>
</protein>
<name>A0A4V4N310_9BASI</name>
<evidence type="ECO:0000256" key="2">
    <source>
        <dbReference type="ARBA" id="ARBA00007104"/>
    </source>
</evidence>
<feature type="chain" id="PRO_5043199289" description="GOLD domain-containing protein" evidence="9">
    <location>
        <begin position="20"/>
        <end position="225"/>
    </location>
</feature>
<dbReference type="InterPro" id="IPR015720">
    <property type="entry name" value="Emp24-like"/>
</dbReference>
<keyword evidence="6" id="KW-0472">Membrane</keyword>